<evidence type="ECO:0000256" key="4">
    <source>
        <dbReference type="ARBA" id="ARBA00022741"/>
    </source>
</evidence>
<dbReference type="AlphaFoldDB" id="A0A0K1PR83"/>
<dbReference type="Gene3D" id="3.30.200.20">
    <property type="entry name" value="Phosphorylase Kinase, domain 1"/>
    <property type="match status" value="1"/>
</dbReference>
<dbReference type="CDD" id="cd14014">
    <property type="entry name" value="STKc_PknB_like"/>
    <property type="match status" value="1"/>
</dbReference>
<evidence type="ECO:0000256" key="6">
    <source>
        <dbReference type="ARBA" id="ARBA00022840"/>
    </source>
</evidence>
<keyword evidence="3" id="KW-0808">Transferase</keyword>
<evidence type="ECO:0000256" key="2">
    <source>
        <dbReference type="ARBA" id="ARBA00022527"/>
    </source>
</evidence>
<evidence type="ECO:0000256" key="3">
    <source>
        <dbReference type="ARBA" id="ARBA00022679"/>
    </source>
</evidence>
<keyword evidence="5 10" id="KW-0418">Kinase</keyword>
<feature type="binding site" evidence="7">
    <location>
        <position position="44"/>
    </location>
    <ligand>
        <name>ATP</name>
        <dbReference type="ChEBI" id="CHEBI:30616"/>
    </ligand>
</feature>
<evidence type="ECO:0000256" key="5">
    <source>
        <dbReference type="ARBA" id="ARBA00022777"/>
    </source>
</evidence>
<feature type="compositionally biased region" description="Low complexity" evidence="8">
    <location>
        <begin position="351"/>
        <end position="369"/>
    </location>
</feature>
<feature type="compositionally biased region" description="Pro residues" evidence="8">
    <location>
        <begin position="481"/>
        <end position="499"/>
    </location>
</feature>
<dbReference type="GO" id="GO:0005524">
    <property type="term" value="F:ATP binding"/>
    <property type="evidence" value="ECO:0007669"/>
    <property type="project" value="UniProtKB-UniRule"/>
</dbReference>
<dbReference type="InterPro" id="IPR000719">
    <property type="entry name" value="Prot_kinase_dom"/>
</dbReference>
<evidence type="ECO:0000313" key="10">
    <source>
        <dbReference type="EMBL" id="AKU95886.1"/>
    </source>
</evidence>
<keyword evidence="6 7" id="KW-0067">ATP-binding</keyword>
<dbReference type="PROSITE" id="PS00107">
    <property type="entry name" value="PROTEIN_KINASE_ATP"/>
    <property type="match status" value="1"/>
</dbReference>
<feature type="region of interest" description="Disordered" evidence="8">
    <location>
        <begin position="349"/>
        <end position="499"/>
    </location>
</feature>
<dbReference type="InterPro" id="IPR008271">
    <property type="entry name" value="Ser/Thr_kinase_AS"/>
</dbReference>
<organism evidence="10 11">
    <name type="scientific">Labilithrix luteola</name>
    <dbReference type="NCBI Taxonomy" id="1391654"/>
    <lineage>
        <taxon>Bacteria</taxon>
        <taxon>Pseudomonadati</taxon>
        <taxon>Myxococcota</taxon>
        <taxon>Polyangia</taxon>
        <taxon>Polyangiales</taxon>
        <taxon>Labilitrichaceae</taxon>
        <taxon>Labilithrix</taxon>
    </lineage>
</organism>
<evidence type="ECO:0000256" key="1">
    <source>
        <dbReference type="ARBA" id="ARBA00012513"/>
    </source>
</evidence>
<dbReference type="KEGG" id="llu:AKJ09_02550"/>
<feature type="compositionally biased region" description="Low complexity" evidence="8">
    <location>
        <begin position="455"/>
        <end position="480"/>
    </location>
</feature>
<accession>A0A0K1PR83</accession>
<proteinExistence type="predicted"/>
<dbReference type="InterPro" id="IPR017441">
    <property type="entry name" value="Protein_kinase_ATP_BS"/>
</dbReference>
<keyword evidence="4 7" id="KW-0547">Nucleotide-binding</keyword>
<evidence type="ECO:0000313" key="11">
    <source>
        <dbReference type="Proteomes" id="UP000064967"/>
    </source>
</evidence>
<gene>
    <name evidence="10" type="ORF">AKJ09_02550</name>
</gene>
<dbReference type="STRING" id="1391654.AKJ09_02550"/>
<dbReference type="OrthoDB" id="9779541at2"/>
<keyword evidence="2 10" id="KW-0723">Serine/threonine-protein kinase</keyword>
<dbReference type="EMBL" id="CP012333">
    <property type="protein sequence ID" value="AKU95886.1"/>
    <property type="molecule type" value="Genomic_DNA"/>
</dbReference>
<dbReference type="PANTHER" id="PTHR43289:SF6">
    <property type="entry name" value="SERINE_THREONINE-PROTEIN KINASE NEKL-3"/>
    <property type="match status" value="1"/>
</dbReference>
<sequence length="499" mass="52283">MKESTLIGRTIAGRFAIEALVGEGAMGAVYRARQVALGTTVAVKVLHRPLNGEPSFAARFLREAQAASRIDHPSSMRVIDFGEEPDGLLYIAMEYLDGRSLASVLEESGPLPVERIVDIASQVLAALAVAHEMGVVHRDLKPENIVLLDGVDDEGHRHDIVKVCDFGVAKLVESRNSSPRVTGEGVVIGTPAYMSPEQARGEQLDTRSDLYSMGVLLFQLMTGKVPFDATTAMGTALMHVNDEPTRPRALNPTADGRLEEICLKAMRKNPDSRYQSARALRADLRALVCDDVTAPARVVGLLAQVEAKPRRGGMIVAAAAVAASVVAGYFIYESKPKTEPVALVQEPAPPTTVASKPTPPAASASAAPAPSAPTPPATKVAAVAPESAPPPPNETKPRASTRASARRNGAKSTDGARTSKAKADGAAGTAHAAHGTHVDTSANEVPKLPDPNAKPAPASSSKKTAPAKAEPKAPAEAPAPEFEPLPVFPEPPPAEPTER</sequence>
<name>A0A0K1PR83_9BACT</name>
<dbReference type="PANTHER" id="PTHR43289">
    <property type="entry name" value="MITOGEN-ACTIVATED PROTEIN KINASE KINASE KINASE 20-RELATED"/>
    <property type="match status" value="1"/>
</dbReference>
<dbReference type="SMART" id="SM00220">
    <property type="entry name" value="S_TKc"/>
    <property type="match status" value="1"/>
</dbReference>
<dbReference type="PROSITE" id="PS50011">
    <property type="entry name" value="PROTEIN_KINASE_DOM"/>
    <property type="match status" value="1"/>
</dbReference>
<dbReference type="RefSeq" id="WP_146647259.1">
    <property type="nucleotide sequence ID" value="NZ_CP012333.1"/>
</dbReference>
<feature type="compositionally biased region" description="Low complexity" evidence="8">
    <location>
        <begin position="377"/>
        <end position="386"/>
    </location>
</feature>
<evidence type="ECO:0000259" key="9">
    <source>
        <dbReference type="PROSITE" id="PS50011"/>
    </source>
</evidence>
<evidence type="ECO:0000256" key="8">
    <source>
        <dbReference type="SAM" id="MobiDB-lite"/>
    </source>
</evidence>
<dbReference type="Proteomes" id="UP000064967">
    <property type="component" value="Chromosome"/>
</dbReference>
<dbReference type="FunFam" id="1.10.510.10:FF:000021">
    <property type="entry name" value="Serine/threonine protein kinase"/>
    <property type="match status" value="1"/>
</dbReference>
<dbReference type="PROSITE" id="PS00108">
    <property type="entry name" value="PROTEIN_KINASE_ST"/>
    <property type="match status" value="1"/>
</dbReference>
<dbReference type="GO" id="GO:0004674">
    <property type="term" value="F:protein serine/threonine kinase activity"/>
    <property type="evidence" value="ECO:0007669"/>
    <property type="project" value="UniProtKB-KW"/>
</dbReference>
<dbReference type="SUPFAM" id="SSF56112">
    <property type="entry name" value="Protein kinase-like (PK-like)"/>
    <property type="match status" value="1"/>
</dbReference>
<reference evidence="10 11" key="1">
    <citation type="submission" date="2015-08" db="EMBL/GenBank/DDBJ databases">
        <authorList>
            <person name="Babu N.S."/>
            <person name="Beckwith C.J."/>
            <person name="Beseler K.G."/>
            <person name="Brison A."/>
            <person name="Carone J.V."/>
            <person name="Caskin T.P."/>
            <person name="Diamond M."/>
            <person name="Durham M.E."/>
            <person name="Foxe J.M."/>
            <person name="Go M."/>
            <person name="Henderson B.A."/>
            <person name="Jones I.B."/>
            <person name="McGettigan J.A."/>
            <person name="Micheletti S.J."/>
            <person name="Nasrallah M.E."/>
            <person name="Ortiz D."/>
            <person name="Piller C.R."/>
            <person name="Privatt S.R."/>
            <person name="Schneider S.L."/>
            <person name="Sharp S."/>
            <person name="Smith T.C."/>
            <person name="Stanton J.D."/>
            <person name="Ullery H.E."/>
            <person name="Wilson R.J."/>
            <person name="Serrano M.G."/>
            <person name="Buck G."/>
            <person name="Lee V."/>
            <person name="Wang Y."/>
            <person name="Carvalho R."/>
            <person name="Voegtly L."/>
            <person name="Shi R."/>
            <person name="Duckworth R."/>
            <person name="Johnson A."/>
            <person name="Loviza R."/>
            <person name="Walstead R."/>
            <person name="Shah Z."/>
            <person name="Kiflezghi M."/>
            <person name="Wade K."/>
            <person name="Ball S.L."/>
            <person name="Bradley K.W."/>
            <person name="Asai D.J."/>
            <person name="Bowman C.A."/>
            <person name="Russell D.A."/>
            <person name="Pope W.H."/>
            <person name="Jacobs-Sera D."/>
            <person name="Hendrix R.W."/>
            <person name="Hatfull G.F."/>
        </authorList>
    </citation>
    <scope>NUCLEOTIDE SEQUENCE [LARGE SCALE GENOMIC DNA]</scope>
    <source>
        <strain evidence="10 11">DSM 27648</strain>
    </source>
</reference>
<dbReference type="InterPro" id="IPR011009">
    <property type="entry name" value="Kinase-like_dom_sf"/>
</dbReference>
<evidence type="ECO:0000256" key="7">
    <source>
        <dbReference type="PROSITE-ProRule" id="PRU10141"/>
    </source>
</evidence>
<feature type="compositionally biased region" description="Low complexity" evidence="8">
    <location>
        <begin position="424"/>
        <end position="440"/>
    </location>
</feature>
<protein>
    <recommendedName>
        <fullName evidence="1">non-specific serine/threonine protein kinase</fullName>
        <ecNumber evidence="1">2.7.11.1</ecNumber>
    </recommendedName>
</protein>
<keyword evidence="11" id="KW-1185">Reference proteome</keyword>
<dbReference type="EC" id="2.7.11.1" evidence="1"/>
<dbReference type="Gene3D" id="1.10.510.10">
    <property type="entry name" value="Transferase(Phosphotransferase) domain 1"/>
    <property type="match status" value="1"/>
</dbReference>
<dbReference type="Pfam" id="PF00069">
    <property type="entry name" value="Pkinase"/>
    <property type="match status" value="1"/>
</dbReference>
<feature type="domain" description="Protein kinase" evidence="9">
    <location>
        <begin position="15"/>
        <end position="288"/>
    </location>
</feature>